<name>A0A6A4GPH5_9AGAR</name>
<evidence type="ECO:0000313" key="2">
    <source>
        <dbReference type="Proteomes" id="UP000799118"/>
    </source>
</evidence>
<dbReference type="Proteomes" id="UP000799118">
    <property type="component" value="Unassembled WGS sequence"/>
</dbReference>
<keyword evidence="2" id="KW-1185">Reference proteome</keyword>
<gene>
    <name evidence="1" type="ORF">BT96DRAFT_477540</name>
</gene>
<accession>A0A6A4GPH5</accession>
<organism evidence="1 2">
    <name type="scientific">Gymnopus androsaceus JB14</name>
    <dbReference type="NCBI Taxonomy" id="1447944"/>
    <lineage>
        <taxon>Eukaryota</taxon>
        <taxon>Fungi</taxon>
        <taxon>Dikarya</taxon>
        <taxon>Basidiomycota</taxon>
        <taxon>Agaricomycotina</taxon>
        <taxon>Agaricomycetes</taxon>
        <taxon>Agaricomycetidae</taxon>
        <taxon>Agaricales</taxon>
        <taxon>Marasmiineae</taxon>
        <taxon>Omphalotaceae</taxon>
        <taxon>Gymnopus</taxon>
    </lineage>
</organism>
<protein>
    <submittedName>
        <fullName evidence="1">Uncharacterized protein</fullName>
    </submittedName>
</protein>
<reference evidence="1" key="1">
    <citation type="journal article" date="2019" name="Environ. Microbiol.">
        <title>Fungal ecological strategies reflected in gene transcription - a case study of two litter decomposers.</title>
        <authorList>
            <person name="Barbi F."/>
            <person name="Kohler A."/>
            <person name="Barry K."/>
            <person name="Baskaran P."/>
            <person name="Daum C."/>
            <person name="Fauchery L."/>
            <person name="Ihrmark K."/>
            <person name="Kuo A."/>
            <person name="LaButti K."/>
            <person name="Lipzen A."/>
            <person name="Morin E."/>
            <person name="Grigoriev I.V."/>
            <person name="Henrissat B."/>
            <person name="Lindahl B."/>
            <person name="Martin F."/>
        </authorList>
    </citation>
    <scope>NUCLEOTIDE SEQUENCE</scope>
    <source>
        <strain evidence="1">JB14</strain>
    </source>
</reference>
<proteinExistence type="predicted"/>
<evidence type="ECO:0000313" key="1">
    <source>
        <dbReference type="EMBL" id="KAE9387689.1"/>
    </source>
</evidence>
<dbReference type="EMBL" id="ML769786">
    <property type="protein sequence ID" value="KAE9387689.1"/>
    <property type="molecule type" value="Genomic_DNA"/>
</dbReference>
<dbReference type="AlphaFoldDB" id="A0A6A4GPH5"/>
<sequence length="184" mass="21327">MIPPSDVIDSIISLVKVGKEIYERCDTYFHASEDLKKLGDRLKASIFVLEVFQRIMPRVLNSLLPAQQRDIGRLIDHLQGVFDKLDQQLSRFPQQNEKFDVVRKLRWTFGGKSGFEAILQEMAQWRDELDAVVNAAKLLQTYEDEEDRKVYEQLFQLGETGLRSASTMDDIIHGRRGQFKVSYC</sequence>
<dbReference type="OrthoDB" id="1911848at2759"/>